<name>A0A150XB53_9BACT</name>
<evidence type="ECO:0000256" key="1">
    <source>
        <dbReference type="SAM" id="Phobius"/>
    </source>
</evidence>
<sequence length="82" mass="9329">MKPEELSQLTDEQLLELAKQNKPSPVIDAFFIGFLIGIVVYGAIVNALGFLSVIPLFLIYKFLKKPQQHKDLMNEIEKRGLK</sequence>
<protein>
    <recommendedName>
        <fullName evidence="4">FUSC family protein</fullName>
    </recommendedName>
</protein>
<dbReference type="AlphaFoldDB" id="A0A150XB53"/>
<comment type="caution">
    <text evidence="2">The sequence shown here is derived from an EMBL/GenBank/DDBJ whole genome shotgun (WGS) entry which is preliminary data.</text>
</comment>
<dbReference type="EMBL" id="LRPC01000012">
    <property type="protein sequence ID" value="KYG75943.1"/>
    <property type="molecule type" value="Genomic_DNA"/>
</dbReference>
<proteinExistence type="predicted"/>
<organism evidence="2 3">
    <name type="scientific">Roseivirga spongicola</name>
    <dbReference type="NCBI Taxonomy" id="333140"/>
    <lineage>
        <taxon>Bacteria</taxon>
        <taxon>Pseudomonadati</taxon>
        <taxon>Bacteroidota</taxon>
        <taxon>Cytophagia</taxon>
        <taxon>Cytophagales</taxon>
        <taxon>Roseivirgaceae</taxon>
        <taxon>Roseivirga</taxon>
    </lineage>
</organism>
<feature type="transmembrane region" description="Helical" evidence="1">
    <location>
        <begin position="29"/>
        <end position="60"/>
    </location>
</feature>
<keyword evidence="1" id="KW-0472">Membrane</keyword>
<dbReference type="OrthoDB" id="713928at2"/>
<evidence type="ECO:0000313" key="3">
    <source>
        <dbReference type="Proteomes" id="UP000075606"/>
    </source>
</evidence>
<dbReference type="Proteomes" id="UP000075606">
    <property type="component" value="Unassembled WGS sequence"/>
</dbReference>
<evidence type="ECO:0000313" key="2">
    <source>
        <dbReference type="EMBL" id="KYG75943.1"/>
    </source>
</evidence>
<keyword evidence="3" id="KW-1185">Reference proteome</keyword>
<dbReference type="RefSeq" id="WP_068220131.1">
    <property type="nucleotide sequence ID" value="NZ_LRPC01000012.1"/>
</dbReference>
<gene>
    <name evidence="2" type="ORF">AWW68_08930</name>
</gene>
<accession>A0A150XB53</accession>
<keyword evidence="1" id="KW-1133">Transmembrane helix</keyword>
<evidence type="ECO:0008006" key="4">
    <source>
        <dbReference type="Google" id="ProtNLM"/>
    </source>
</evidence>
<keyword evidence="1" id="KW-0812">Transmembrane</keyword>
<reference evidence="2 3" key="1">
    <citation type="submission" date="2016-01" db="EMBL/GenBank/DDBJ databases">
        <title>Genome sequencing of Roseivirga spongicola UST030701-084.</title>
        <authorList>
            <person name="Selvaratnam C."/>
            <person name="Thevarajoo S."/>
            <person name="Goh K.M."/>
            <person name="Ee R."/>
            <person name="Chan K.-G."/>
            <person name="Chong C.S."/>
        </authorList>
    </citation>
    <scope>NUCLEOTIDE SEQUENCE [LARGE SCALE GENOMIC DNA]</scope>
    <source>
        <strain evidence="2 3">UST030701-084</strain>
    </source>
</reference>